<evidence type="ECO:0000256" key="10">
    <source>
        <dbReference type="RuleBase" id="RU003835"/>
    </source>
</evidence>
<reference evidence="11 12" key="1">
    <citation type="submission" date="2019-08" db="EMBL/GenBank/DDBJ databases">
        <title>Prosopis cineraria nodule microbiome.</title>
        <authorList>
            <person name="Ali R."/>
            <person name="Chaluvadi S.R."/>
            <person name="Wang X."/>
        </authorList>
    </citation>
    <scope>NUCLEOTIDE SEQUENCE [LARGE SCALE GENOMIC DNA]</scope>
    <source>
        <strain evidence="11 12">BG7</strain>
    </source>
</reference>
<comment type="pathway">
    <text evidence="9">Metabolic intermediate biosynthesis; acetyl-CoA biosynthesis; acetyl-CoA from acetate: step 1/2.</text>
</comment>
<feature type="binding site" evidence="9">
    <location>
        <position position="16"/>
    </location>
    <ligand>
        <name>ATP</name>
        <dbReference type="ChEBI" id="CHEBI:30616"/>
    </ligand>
</feature>
<dbReference type="HAMAP" id="MF_00020">
    <property type="entry name" value="Acetate_kinase"/>
    <property type="match status" value="1"/>
</dbReference>
<dbReference type="Gene3D" id="3.30.420.40">
    <property type="match status" value="2"/>
</dbReference>
<dbReference type="EC" id="2.7.2.1" evidence="9"/>
<evidence type="ECO:0000313" key="11">
    <source>
        <dbReference type="EMBL" id="QFY60497.1"/>
    </source>
</evidence>
<accession>A0A5Q0C984</accession>
<evidence type="ECO:0000256" key="5">
    <source>
        <dbReference type="ARBA" id="ARBA00022741"/>
    </source>
</evidence>
<dbReference type="PANTHER" id="PTHR21060">
    <property type="entry name" value="ACETATE KINASE"/>
    <property type="match status" value="1"/>
</dbReference>
<feature type="site" description="Transition state stabilizer" evidence="9">
    <location>
        <position position="236"/>
    </location>
</feature>
<evidence type="ECO:0000256" key="2">
    <source>
        <dbReference type="ARBA" id="ARBA00022490"/>
    </source>
</evidence>
<comment type="caution">
    <text evidence="9">Lacks conserved residue(s) required for the propagation of feature annotation.</text>
</comment>
<feature type="binding site" evidence="9">
    <location>
        <position position="9"/>
    </location>
    <ligand>
        <name>Mg(2+)</name>
        <dbReference type="ChEBI" id="CHEBI:18420"/>
    </ligand>
</feature>
<dbReference type="GO" id="GO:0000287">
    <property type="term" value="F:magnesium ion binding"/>
    <property type="evidence" value="ECO:0007669"/>
    <property type="project" value="UniProtKB-UniRule"/>
</dbReference>
<keyword evidence="7 9" id="KW-0067">ATP-binding</keyword>
<dbReference type="PANTHER" id="PTHR21060:SF21">
    <property type="entry name" value="ACETATE KINASE"/>
    <property type="match status" value="1"/>
</dbReference>
<gene>
    <name evidence="9" type="primary">ackA</name>
    <name evidence="11" type="ORF">FZ934_08670</name>
</gene>
<dbReference type="Pfam" id="PF00871">
    <property type="entry name" value="Acetate_kinase"/>
    <property type="match status" value="1"/>
</dbReference>
<dbReference type="GO" id="GO:0005829">
    <property type="term" value="C:cytosol"/>
    <property type="evidence" value="ECO:0007669"/>
    <property type="project" value="TreeGrafter"/>
</dbReference>
<dbReference type="AlphaFoldDB" id="A0A5Q0C984"/>
<dbReference type="InterPro" id="IPR000890">
    <property type="entry name" value="Aliphatic_acid_kin_short-chain"/>
</dbReference>
<evidence type="ECO:0000313" key="12">
    <source>
        <dbReference type="Proteomes" id="UP000326881"/>
    </source>
</evidence>
<comment type="cofactor">
    <cofactor evidence="9">
        <name>Mg(2+)</name>
        <dbReference type="ChEBI" id="CHEBI:18420"/>
    </cofactor>
    <cofactor evidence="9">
        <name>Mn(2+)</name>
        <dbReference type="ChEBI" id="CHEBI:29035"/>
    </cofactor>
    <text evidence="9">Mg(2+). Can also accept Mn(2+).</text>
</comment>
<evidence type="ECO:0000256" key="7">
    <source>
        <dbReference type="ARBA" id="ARBA00022840"/>
    </source>
</evidence>
<dbReference type="GO" id="GO:0006083">
    <property type="term" value="P:acetate metabolic process"/>
    <property type="evidence" value="ECO:0007669"/>
    <property type="project" value="TreeGrafter"/>
</dbReference>
<evidence type="ECO:0000256" key="9">
    <source>
        <dbReference type="HAMAP-Rule" id="MF_00020"/>
    </source>
</evidence>
<keyword evidence="5 9" id="KW-0547">Nucleotide-binding</keyword>
<dbReference type="SUPFAM" id="SSF53067">
    <property type="entry name" value="Actin-like ATPase domain"/>
    <property type="match status" value="2"/>
</dbReference>
<dbReference type="GO" id="GO:0005524">
    <property type="term" value="F:ATP binding"/>
    <property type="evidence" value="ECO:0007669"/>
    <property type="project" value="UniProtKB-KW"/>
</dbReference>
<name>A0A5Q0C984_9HYPH</name>
<keyword evidence="8 9" id="KW-0460">Magnesium</keyword>
<feature type="binding site" evidence="9">
    <location>
        <position position="354"/>
    </location>
    <ligand>
        <name>Mg(2+)</name>
        <dbReference type="ChEBI" id="CHEBI:18420"/>
    </ligand>
</feature>
<feature type="binding site" evidence="9">
    <location>
        <position position="88"/>
    </location>
    <ligand>
        <name>substrate</name>
    </ligand>
</feature>
<evidence type="ECO:0000256" key="1">
    <source>
        <dbReference type="ARBA" id="ARBA00008748"/>
    </source>
</evidence>
<dbReference type="RefSeq" id="WP_153270739.1">
    <property type="nucleotide sequence ID" value="NZ_CP043498.1"/>
</dbReference>
<dbReference type="InterPro" id="IPR004372">
    <property type="entry name" value="Ac/propionate_kinase"/>
</dbReference>
<feature type="active site" description="Proton donor/acceptor" evidence="9">
    <location>
        <position position="145"/>
    </location>
</feature>
<dbReference type="GO" id="GO:0008776">
    <property type="term" value="F:acetate kinase activity"/>
    <property type="evidence" value="ECO:0007669"/>
    <property type="project" value="UniProtKB-UniRule"/>
</dbReference>
<dbReference type="InterPro" id="IPR043129">
    <property type="entry name" value="ATPase_NBD"/>
</dbReference>
<dbReference type="Proteomes" id="UP000326881">
    <property type="component" value="Chromosome"/>
</dbReference>
<keyword evidence="12" id="KW-1185">Reference proteome</keyword>
<comment type="catalytic activity">
    <reaction evidence="9">
        <text>acetate + ATP = acetyl phosphate + ADP</text>
        <dbReference type="Rhea" id="RHEA:11352"/>
        <dbReference type="ChEBI" id="CHEBI:22191"/>
        <dbReference type="ChEBI" id="CHEBI:30089"/>
        <dbReference type="ChEBI" id="CHEBI:30616"/>
        <dbReference type="ChEBI" id="CHEBI:456216"/>
        <dbReference type="EC" id="2.7.2.1"/>
    </reaction>
</comment>
<dbReference type="PROSITE" id="PS01076">
    <property type="entry name" value="ACETATE_KINASE_2"/>
    <property type="match status" value="1"/>
</dbReference>
<dbReference type="KEGG" id="rgr:FZ934_08670"/>
<keyword evidence="2 9" id="KW-0963">Cytoplasm</keyword>
<comment type="function">
    <text evidence="9">Catalyzes the formation of acetyl phosphate from acetate and ATP. Can also catalyze the reverse reaction.</text>
</comment>
<dbReference type="UniPathway" id="UPA00340">
    <property type="reaction ID" value="UER00458"/>
</dbReference>
<comment type="subunit">
    <text evidence="9">Homodimer.</text>
</comment>
<dbReference type="EMBL" id="CP043498">
    <property type="protein sequence ID" value="QFY60497.1"/>
    <property type="molecule type" value="Genomic_DNA"/>
</dbReference>
<feature type="binding site" evidence="9">
    <location>
        <begin position="203"/>
        <end position="207"/>
    </location>
    <ligand>
        <name>ATP</name>
        <dbReference type="ChEBI" id="CHEBI:30616"/>
    </ligand>
</feature>
<sequence>MIDTLLVLNTGSSSLKFQVFREENLEVLLRGKITGIGTDPRLRADLPGGKKTETALPDDTDHDAALRAVVDLMSAHSENWHTLAVVHRVVHGGQEFTEPVVVTPDVMRRLEALIPLAPLHQPHNLAGIAASAKLAGDAQDIACFDTAFHAGHDDLISSFALPSDLRGKGIRRYGFHGLSYEWISGVLAEKHPDLHRGRVVVGHLGNGASLCAMKGGVSIDTTMSMTALDGLPMGTRSGSIDPGAVIYMLHDLGLGAENIQETLYEQSGLKGLSGMTSDVEQLLASNDENAAFALDYFALKAAQFAAVMAVSMGGIDGIIFTGGIGEHAAPVRQAILDRLRFLGDFKVLVIPTNEERVMATHAKRILRKP</sequence>
<protein>
    <recommendedName>
        <fullName evidence="9">Acetate kinase</fullName>
        <ecNumber evidence="9">2.7.2.1</ecNumber>
    </recommendedName>
    <alternativeName>
        <fullName evidence="9">Acetokinase</fullName>
    </alternativeName>
</protein>
<dbReference type="PROSITE" id="PS01075">
    <property type="entry name" value="ACETATE_KINASE_1"/>
    <property type="match status" value="1"/>
</dbReference>
<dbReference type="PIRSF" id="PIRSF000722">
    <property type="entry name" value="Acetate_prop_kin"/>
    <property type="match status" value="1"/>
</dbReference>
<dbReference type="GO" id="GO:0006085">
    <property type="term" value="P:acetyl-CoA biosynthetic process"/>
    <property type="evidence" value="ECO:0007669"/>
    <property type="project" value="UniProtKB-UniRule"/>
</dbReference>
<keyword evidence="3 9" id="KW-0808">Transferase</keyword>
<evidence type="ECO:0000256" key="3">
    <source>
        <dbReference type="ARBA" id="ARBA00022679"/>
    </source>
</evidence>
<feature type="binding site" evidence="9">
    <location>
        <begin position="323"/>
        <end position="327"/>
    </location>
    <ligand>
        <name>ATP</name>
        <dbReference type="ChEBI" id="CHEBI:30616"/>
    </ligand>
</feature>
<comment type="subcellular location">
    <subcellularLocation>
        <location evidence="9">Cytoplasm</location>
    </subcellularLocation>
</comment>
<dbReference type="PRINTS" id="PR00471">
    <property type="entry name" value="ACETATEKNASE"/>
</dbReference>
<keyword evidence="4 9" id="KW-0479">Metal-binding</keyword>
<keyword evidence="6 9" id="KW-0418">Kinase</keyword>
<proteinExistence type="inferred from homology"/>
<comment type="similarity">
    <text evidence="1 9 10">Belongs to the acetokinase family.</text>
</comment>
<dbReference type="NCBIfam" id="TIGR00016">
    <property type="entry name" value="ackA"/>
    <property type="match status" value="1"/>
</dbReference>
<dbReference type="InterPro" id="IPR023865">
    <property type="entry name" value="Aliphatic_acid_kinase_CS"/>
</dbReference>
<feature type="site" description="Transition state stabilizer" evidence="9">
    <location>
        <position position="176"/>
    </location>
</feature>
<dbReference type="OrthoDB" id="9802453at2"/>
<evidence type="ECO:0000256" key="8">
    <source>
        <dbReference type="ARBA" id="ARBA00022842"/>
    </source>
</evidence>
<evidence type="ECO:0000256" key="6">
    <source>
        <dbReference type="ARBA" id="ARBA00022777"/>
    </source>
</evidence>
<evidence type="ECO:0000256" key="4">
    <source>
        <dbReference type="ARBA" id="ARBA00022723"/>
    </source>
</evidence>
<organism evidence="11 12">
    <name type="scientific">Rhizobium grahamii</name>
    <dbReference type="NCBI Taxonomy" id="1120045"/>
    <lineage>
        <taxon>Bacteria</taxon>
        <taxon>Pseudomonadati</taxon>
        <taxon>Pseudomonadota</taxon>
        <taxon>Alphaproteobacteria</taxon>
        <taxon>Hyphomicrobiales</taxon>
        <taxon>Rhizobiaceae</taxon>
        <taxon>Rhizobium/Agrobacterium group</taxon>
        <taxon>Rhizobium</taxon>
    </lineage>
</organism>